<keyword evidence="4 6" id="KW-0677">Repeat</keyword>
<feature type="compositionally biased region" description="Low complexity" evidence="7">
    <location>
        <begin position="560"/>
        <end position="571"/>
    </location>
</feature>
<proteinExistence type="inferred from homology"/>
<dbReference type="GO" id="GO:0043527">
    <property type="term" value="C:tRNA methyltransferase complex"/>
    <property type="evidence" value="ECO:0007669"/>
    <property type="project" value="TreeGrafter"/>
</dbReference>
<name>A0A0D2FRB9_9EURO</name>
<sequence>MVTAPFQILCCVQPVENQEPFLLAASGHSISTFNLKDGSLLSQWPPSKENQNQNGVTENGDAGRPAKRQRLDGDGPMGLLREASEESIEIISERKKGERRKPKVENTTLPNISHITVTRDGKTAICVTSEDKSVTVFDVQSGGSLCLKSRRPMPKRLCAVVLTPDEKSIVVGDKFGDVYLIPLHPTEGWTPPAPKEDQQQRPFTPSATELTVHTKGNLEALKQQRLQKTPQPKKDSPQFEHKLLLGHVSLLTDVAITEVPVELKTRQYILTADRDEHIRVSRGITQAHVIENYCLGHHEFVSKLCIVPWDSELLVAGSGEPSLKVYRWRTGQLLDEELFQGAVKQDIVSCLDLDHGERSLDHLAVSSIWPIHYTVSGHSPRSARPPHLLLVALEGVPILLSYSLTDEGQLKHHQTITVGGNVLDVGVGPALWEIVVSVDTVHKPGSVKILQTEGVPRTDYFETFDLFSDLPEDTGAEGSAAAESPEADLRWERSSLAMLLNNTALTVEKGDLPVETLEKDKNKSNFSPAGEILYGLEKLRKKRGQAAVEAEQEEADEEGIAPPEAEAEGIS</sequence>
<evidence type="ECO:0000313" key="8">
    <source>
        <dbReference type="EMBL" id="KIW62509.1"/>
    </source>
</evidence>
<comment type="similarity">
    <text evidence="6">Belongs to the WD repeat TRM82 family.</text>
</comment>
<gene>
    <name evidence="8" type="ORF">PV04_10678</name>
</gene>
<protein>
    <submittedName>
        <fullName evidence="8">Uncharacterized protein</fullName>
    </submittedName>
</protein>
<dbReference type="UniPathway" id="UPA00989"/>
<evidence type="ECO:0000256" key="1">
    <source>
        <dbReference type="ARBA" id="ARBA00004123"/>
    </source>
</evidence>
<dbReference type="InterPro" id="IPR036322">
    <property type="entry name" value="WD40_repeat_dom_sf"/>
</dbReference>
<dbReference type="Gene3D" id="2.130.10.10">
    <property type="entry name" value="YVTN repeat-like/Quinoprotein amine dehydrogenase"/>
    <property type="match status" value="2"/>
</dbReference>
<evidence type="ECO:0000256" key="4">
    <source>
        <dbReference type="ARBA" id="ARBA00022737"/>
    </source>
</evidence>
<dbReference type="AlphaFoldDB" id="A0A0D2FRB9"/>
<keyword evidence="3 6" id="KW-0819">tRNA processing</keyword>
<comment type="pathway">
    <text evidence="6">tRNA modification; N(7)-methylguanine-tRNA biosynthesis.</text>
</comment>
<evidence type="ECO:0000256" key="7">
    <source>
        <dbReference type="SAM" id="MobiDB-lite"/>
    </source>
</evidence>
<dbReference type="PANTHER" id="PTHR16288:SF0">
    <property type="entry name" value="TRNA (GUANINE-N(7)-)-METHYLTRANSFERASE NON-CATALYTIC SUBUNIT WDR4"/>
    <property type="match status" value="1"/>
</dbReference>
<evidence type="ECO:0000313" key="9">
    <source>
        <dbReference type="Proteomes" id="UP000054266"/>
    </source>
</evidence>
<dbReference type="HOGENOM" id="CLU_022082_0_0_1"/>
<evidence type="ECO:0000256" key="6">
    <source>
        <dbReference type="HAMAP-Rule" id="MF_03056"/>
    </source>
</evidence>
<dbReference type="STRING" id="5601.A0A0D2FRB9"/>
<evidence type="ECO:0000256" key="3">
    <source>
        <dbReference type="ARBA" id="ARBA00022694"/>
    </source>
</evidence>
<feature type="region of interest" description="Disordered" evidence="7">
    <location>
        <begin position="543"/>
        <end position="571"/>
    </location>
</feature>
<evidence type="ECO:0000256" key="2">
    <source>
        <dbReference type="ARBA" id="ARBA00022574"/>
    </source>
</evidence>
<comment type="function">
    <text evidence="6">Required for the formation of N(7)-methylguanine at position 46 (m7G46) in tRNA. In the complex, it is required to stabilize and induce conformational changes of the catalytic subunit.</text>
</comment>
<evidence type="ECO:0000256" key="5">
    <source>
        <dbReference type="ARBA" id="ARBA00023242"/>
    </source>
</evidence>
<reference evidence="8 9" key="1">
    <citation type="submission" date="2015-01" db="EMBL/GenBank/DDBJ databases">
        <title>The Genome Sequence of Capronia semiimmersa CBS27337.</title>
        <authorList>
            <consortium name="The Broad Institute Genomics Platform"/>
            <person name="Cuomo C."/>
            <person name="de Hoog S."/>
            <person name="Gorbushina A."/>
            <person name="Stielow B."/>
            <person name="Teixiera M."/>
            <person name="Abouelleil A."/>
            <person name="Chapman S.B."/>
            <person name="Priest M."/>
            <person name="Young S.K."/>
            <person name="Wortman J."/>
            <person name="Nusbaum C."/>
            <person name="Birren B."/>
        </authorList>
    </citation>
    <scope>NUCLEOTIDE SEQUENCE [LARGE SCALE GENOMIC DNA]</scope>
    <source>
        <strain evidence="8 9">CBS 27337</strain>
    </source>
</reference>
<organism evidence="8 9">
    <name type="scientific">Phialophora macrospora</name>
    <dbReference type="NCBI Taxonomy" id="1851006"/>
    <lineage>
        <taxon>Eukaryota</taxon>
        <taxon>Fungi</taxon>
        <taxon>Dikarya</taxon>
        <taxon>Ascomycota</taxon>
        <taxon>Pezizomycotina</taxon>
        <taxon>Eurotiomycetes</taxon>
        <taxon>Chaetothyriomycetidae</taxon>
        <taxon>Chaetothyriales</taxon>
        <taxon>Herpotrichiellaceae</taxon>
        <taxon>Phialophora</taxon>
    </lineage>
</organism>
<keyword evidence="5 6" id="KW-0539">Nucleus</keyword>
<feature type="region of interest" description="Disordered" evidence="7">
    <location>
        <begin position="41"/>
        <end position="78"/>
    </location>
</feature>
<feature type="compositionally biased region" description="Polar residues" evidence="7">
    <location>
        <begin position="41"/>
        <end position="57"/>
    </location>
</feature>
<feature type="compositionally biased region" description="Acidic residues" evidence="7">
    <location>
        <begin position="550"/>
        <end position="559"/>
    </location>
</feature>
<dbReference type="GO" id="GO:0106004">
    <property type="term" value="P:tRNA (guanine-N7)-methylation"/>
    <property type="evidence" value="ECO:0007669"/>
    <property type="project" value="UniProtKB-UniRule"/>
</dbReference>
<dbReference type="HAMAP" id="MF_03056">
    <property type="entry name" value="TRM82"/>
    <property type="match status" value="1"/>
</dbReference>
<dbReference type="EMBL" id="KN846963">
    <property type="protein sequence ID" value="KIW62509.1"/>
    <property type="molecule type" value="Genomic_DNA"/>
</dbReference>
<dbReference type="PANTHER" id="PTHR16288">
    <property type="entry name" value="WD40 REPEAT PROTEIN 4"/>
    <property type="match status" value="1"/>
</dbReference>
<accession>A0A0D2FRB9</accession>
<dbReference type="InterPro" id="IPR028884">
    <property type="entry name" value="Trm82"/>
</dbReference>
<keyword evidence="9" id="KW-1185">Reference proteome</keyword>
<comment type="subcellular location">
    <subcellularLocation>
        <location evidence="1 6">Nucleus</location>
    </subcellularLocation>
</comment>
<dbReference type="GO" id="GO:0005829">
    <property type="term" value="C:cytosol"/>
    <property type="evidence" value="ECO:0007669"/>
    <property type="project" value="TreeGrafter"/>
</dbReference>
<dbReference type="SUPFAM" id="SSF50978">
    <property type="entry name" value="WD40 repeat-like"/>
    <property type="match status" value="1"/>
</dbReference>
<dbReference type="Proteomes" id="UP000054266">
    <property type="component" value="Unassembled WGS sequence"/>
</dbReference>
<dbReference type="InterPro" id="IPR015943">
    <property type="entry name" value="WD40/YVTN_repeat-like_dom_sf"/>
</dbReference>
<dbReference type="GO" id="GO:0005634">
    <property type="term" value="C:nucleus"/>
    <property type="evidence" value="ECO:0007669"/>
    <property type="project" value="UniProtKB-SubCell"/>
</dbReference>
<keyword evidence="2 6" id="KW-0853">WD repeat</keyword>